<proteinExistence type="inferred from homology"/>
<keyword evidence="4 16" id="KW-0349">Heme</keyword>
<dbReference type="InterPro" id="IPR008972">
    <property type="entry name" value="Cupredoxin"/>
</dbReference>
<dbReference type="EMBL" id="MCHY01000011">
    <property type="protein sequence ID" value="RKD21790.1"/>
    <property type="molecule type" value="Genomic_DNA"/>
</dbReference>
<sequence>MSQWKKAWRLLPLLAVMMLVLTGCGQDPFLSALTPRGPVAEQQFYLIKLSIYIMMGVFAVVMVIYVYVLVRFRHRPGQTGIPEQIEGSHKLEIIWTTIPLILLTILAIPTVKITFDLAEKFPTDDALQVKVIAHQFWWEYEYPDLGISAAQDLYIPTGEKVQFQLTSEDVIHSFWAPALGGKTDTNPGMVNAMWLQADDPGVYKGKCAELCGDSHTLMDFKIVAMDRPEFDAWVEKMKEPHVSSSDVAEGEQIFADSCISCHAIDATQGLDIPDFAPNLRNFGDRVVLANYFNMDDETIAEWIKNPEKMKPGNLMPGFADELDDQQLASLVDYLNTLSVK</sequence>
<evidence type="ECO:0000256" key="2">
    <source>
        <dbReference type="ARBA" id="ARBA00007866"/>
    </source>
</evidence>
<feature type="domain" description="Cytochrome oxidase subunit II transmembrane region profile" evidence="21">
    <location>
        <begin position="24"/>
        <end position="121"/>
    </location>
</feature>
<protein>
    <recommendedName>
        <fullName evidence="18">Cytochrome c oxidase subunit 2</fullName>
        <ecNumber evidence="18">7.1.1.9</ecNumber>
    </recommendedName>
</protein>
<evidence type="ECO:0000256" key="12">
    <source>
        <dbReference type="ARBA" id="ARBA00023008"/>
    </source>
</evidence>
<evidence type="ECO:0000256" key="5">
    <source>
        <dbReference type="ARBA" id="ARBA00022660"/>
    </source>
</evidence>
<dbReference type="InterPro" id="IPR034236">
    <property type="entry name" value="CuRO_CcO_Caa3_II"/>
</dbReference>
<evidence type="ECO:0000256" key="17">
    <source>
        <dbReference type="RuleBase" id="RU000456"/>
    </source>
</evidence>
<dbReference type="InterPro" id="IPR011759">
    <property type="entry name" value="Cyt_c_oxidase_su2_TM_dom"/>
</dbReference>
<dbReference type="PROSITE" id="PS50999">
    <property type="entry name" value="COX2_TM"/>
    <property type="match status" value="1"/>
</dbReference>
<comment type="function">
    <text evidence="14 18">Subunits I and II form the functional core of the enzyme complex. Electrons originating in cytochrome c are transferred via heme a and Cu(A) to the binuclear center formed by heme a3 and Cu(B).</text>
</comment>
<feature type="transmembrane region" description="Helical" evidence="19">
    <location>
        <begin position="49"/>
        <end position="70"/>
    </location>
</feature>
<comment type="similarity">
    <text evidence="2 17">Belongs to the cytochrome c oxidase subunit 2 family.</text>
</comment>
<dbReference type="PROSITE" id="PS51007">
    <property type="entry name" value="CYTC"/>
    <property type="match status" value="1"/>
</dbReference>
<dbReference type="OrthoDB" id="9781261at2"/>
<reference evidence="23 24" key="1">
    <citation type="submission" date="2016-08" db="EMBL/GenBank/DDBJ databases">
        <title>Novel Firmicute Genomes.</title>
        <authorList>
            <person name="Poppleton D.I."/>
            <person name="Gribaldo S."/>
        </authorList>
    </citation>
    <scope>NUCLEOTIDE SEQUENCE [LARGE SCALE GENOMIC DNA]</scope>
    <source>
        <strain evidence="23 24">RAOx-1</strain>
    </source>
</reference>
<dbReference type="PANTHER" id="PTHR22888:SF10">
    <property type="entry name" value="CYTOCHROME C OXIDASE SUBUNIT 2"/>
    <property type="match status" value="1"/>
</dbReference>
<evidence type="ECO:0000256" key="14">
    <source>
        <dbReference type="ARBA" id="ARBA00024688"/>
    </source>
</evidence>
<keyword evidence="7 16" id="KW-0479">Metal-binding</keyword>
<dbReference type="AlphaFoldDB" id="A0A419SF82"/>
<dbReference type="RefSeq" id="WP_120190906.1">
    <property type="nucleotide sequence ID" value="NZ_MCHY01000011.1"/>
</dbReference>
<keyword evidence="11 16" id="KW-0408">Iron</keyword>
<feature type="domain" description="Cytochrome oxidase subunit II copper A binding" evidence="20">
    <location>
        <begin position="124"/>
        <end position="236"/>
    </location>
</feature>
<keyword evidence="24" id="KW-1185">Reference proteome</keyword>
<evidence type="ECO:0000259" key="22">
    <source>
        <dbReference type="PROSITE" id="PS51007"/>
    </source>
</evidence>
<evidence type="ECO:0000313" key="24">
    <source>
        <dbReference type="Proteomes" id="UP000284219"/>
    </source>
</evidence>
<dbReference type="InterPro" id="IPR002429">
    <property type="entry name" value="CcO_II-like_C"/>
</dbReference>
<evidence type="ECO:0000256" key="6">
    <source>
        <dbReference type="ARBA" id="ARBA00022692"/>
    </source>
</evidence>
<accession>A0A419SF82</accession>
<dbReference type="InterPro" id="IPR036257">
    <property type="entry name" value="Cyt_c_oxidase_su2_TM_sf"/>
</dbReference>
<dbReference type="SUPFAM" id="SSF49503">
    <property type="entry name" value="Cupredoxins"/>
    <property type="match status" value="1"/>
</dbReference>
<dbReference type="EC" id="7.1.1.9" evidence="18"/>
<dbReference type="GO" id="GO:0005507">
    <property type="term" value="F:copper ion binding"/>
    <property type="evidence" value="ECO:0007669"/>
    <property type="project" value="InterPro"/>
</dbReference>
<dbReference type="CDD" id="cd04213">
    <property type="entry name" value="CuRO_CcO_Caa3_II"/>
    <property type="match status" value="1"/>
</dbReference>
<evidence type="ECO:0000256" key="9">
    <source>
        <dbReference type="ARBA" id="ARBA00022982"/>
    </source>
</evidence>
<keyword evidence="3 17" id="KW-0813">Transport</keyword>
<dbReference type="PROSITE" id="PS00078">
    <property type="entry name" value="COX2"/>
    <property type="match status" value="1"/>
</dbReference>
<evidence type="ECO:0000259" key="21">
    <source>
        <dbReference type="PROSITE" id="PS50999"/>
    </source>
</evidence>
<evidence type="ECO:0000256" key="10">
    <source>
        <dbReference type="ARBA" id="ARBA00022989"/>
    </source>
</evidence>
<feature type="domain" description="Cytochrome c" evidence="22">
    <location>
        <begin position="245"/>
        <end position="338"/>
    </location>
</feature>
<dbReference type="PROSITE" id="PS50857">
    <property type="entry name" value="COX2_CUA"/>
    <property type="match status" value="1"/>
</dbReference>
<dbReference type="InterPro" id="IPR001505">
    <property type="entry name" value="Copper_CuA"/>
</dbReference>
<dbReference type="Pfam" id="PF00116">
    <property type="entry name" value="COX2"/>
    <property type="match status" value="1"/>
</dbReference>
<dbReference type="GO" id="GO:0016491">
    <property type="term" value="F:oxidoreductase activity"/>
    <property type="evidence" value="ECO:0007669"/>
    <property type="project" value="InterPro"/>
</dbReference>
<evidence type="ECO:0000256" key="4">
    <source>
        <dbReference type="ARBA" id="ARBA00022617"/>
    </source>
</evidence>
<evidence type="ECO:0000256" key="16">
    <source>
        <dbReference type="PROSITE-ProRule" id="PRU00433"/>
    </source>
</evidence>
<dbReference type="SUPFAM" id="SSF81464">
    <property type="entry name" value="Cytochrome c oxidase subunit II-like, transmembrane region"/>
    <property type="match status" value="1"/>
</dbReference>
<dbReference type="PANTHER" id="PTHR22888">
    <property type="entry name" value="CYTOCHROME C OXIDASE, SUBUNIT II"/>
    <property type="match status" value="1"/>
</dbReference>
<evidence type="ECO:0000256" key="15">
    <source>
        <dbReference type="ARBA" id="ARBA00047816"/>
    </source>
</evidence>
<keyword evidence="8" id="KW-1278">Translocase</keyword>
<dbReference type="GO" id="GO:0020037">
    <property type="term" value="F:heme binding"/>
    <property type="evidence" value="ECO:0007669"/>
    <property type="project" value="InterPro"/>
</dbReference>
<keyword evidence="5 17" id="KW-0679">Respiratory chain</keyword>
<dbReference type="SUPFAM" id="SSF46626">
    <property type="entry name" value="Cytochrome c"/>
    <property type="match status" value="1"/>
</dbReference>
<dbReference type="InterPro" id="IPR009056">
    <property type="entry name" value="Cyt_c-like_dom"/>
</dbReference>
<keyword evidence="6 17" id="KW-0812">Transmembrane</keyword>
<evidence type="ECO:0000256" key="3">
    <source>
        <dbReference type="ARBA" id="ARBA00022448"/>
    </source>
</evidence>
<evidence type="ECO:0000256" key="13">
    <source>
        <dbReference type="ARBA" id="ARBA00023136"/>
    </source>
</evidence>
<evidence type="ECO:0000259" key="20">
    <source>
        <dbReference type="PROSITE" id="PS50857"/>
    </source>
</evidence>
<dbReference type="Pfam" id="PF00034">
    <property type="entry name" value="Cytochrom_C"/>
    <property type="match status" value="1"/>
</dbReference>
<comment type="subcellular location">
    <subcellularLocation>
        <location evidence="17">Cell membrane</location>
        <topology evidence="17">Multi-pass membrane protein</topology>
    </subcellularLocation>
    <subcellularLocation>
        <location evidence="1">Membrane</location>
        <topology evidence="1">Multi-pass membrane protein</topology>
    </subcellularLocation>
</comment>
<dbReference type="PROSITE" id="PS51257">
    <property type="entry name" value="PROKAR_LIPOPROTEIN"/>
    <property type="match status" value="1"/>
</dbReference>
<evidence type="ECO:0000256" key="19">
    <source>
        <dbReference type="SAM" id="Phobius"/>
    </source>
</evidence>
<dbReference type="InterPro" id="IPR014222">
    <property type="entry name" value="Cyt_c_oxidase_su2"/>
</dbReference>
<evidence type="ECO:0000256" key="18">
    <source>
        <dbReference type="RuleBase" id="RU004024"/>
    </source>
</evidence>
<evidence type="ECO:0000256" key="11">
    <source>
        <dbReference type="ARBA" id="ARBA00023004"/>
    </source>
</evidence>
<organism evidence="23 24">
    <name type="scientific">Ammoniphilus oxalaticus</name>
    <dbReference type="NCBI Taxonomy" id="66863"/>
    <lineage>
        <taxon>Bacteria</taxon>
        <taxon>Bacillati</taxon>
        <taxon>Bacillota</taxon>
        <taxon>Bacilli</taxon>
        <taxon>Bacillales</taxon>
        <taxon>Paenibacillaceae</taxon>
        <taxon>Aneurinibacillus group</taxon>
        <taxon>Ammoniphilus</taxon>
    </lineage>
</organism>
<dbReference type="InterPro" id="IPR036909">
    <property type="entry name" value="Cyt_c-like_dom_sf"/>
</dbReference>
<evidence type="ECO:0000313" key="23">
    <source>
        <dbReference type="EMBL" id="RKD21790.1"/>
    </source>
</evidence>
<gene>
    <name evidence="23" type="ORF">BEP19_14305</name>
</gene>
<dbReference type="GO" id="GO:0005886">
    <property type="term" value="C:plasma membrane"/>
    <property type="evidence" value="ECO:0007669"/>
    <property type="project" value="UniProtKB-SubCell"/>
</dbReference>
<name>A0A419SF82_9BACL</name>
<keyword evidence="12 18" id="KW-0186">Copper</keyword>
<dbReference type="NCBIfam" id="TIGR02866">
    <property type="entry name" value="CoxB"/>
    <property type="match status" value="1"/>
</dbReference>
<feature type="transmembrane region" description="Helical" evidence="19">
    <location>
        <begin position="91"/>
        <end position="111"/>
    </location>
</feature>
<dbReference type="Proteomes" id="UP000284219">
    <property type="component" value="Unassembled WGS sequence"/>
</dbReference>
<keyword evidence="13 19" id="KW-0472">Membrane</keyword>
<dbReference type="InterPro" id="IPR045187">
    <property type="entry name" value="CcO_II"/>
</dbReference>
<evidence type="ECO:0000256" key="7">
    <source>
        <dbReference type="ARBA" id="ARBA00022723"/>
    </source>
</evidence>
<evidence type="ECO:0000256" key="1">
    <source>
        <dbReference type="ARBA" id="ARBA00004141"/>
    </source>
</evidence>
<evidence type="ECO:0000256" key="8">
    <source>
        <dbReference type="ARBA" id="ARBA00022967"/>
    </source>
</evidence>
<keyword evidence="9 17" id="KW-0249">Electron transport</keyword>
<keyword evidence="10 19" id="KW-1133">Transmembrane helix</keyword>
<comment type="cofactor">
    <cofactor evidence="18">
        <name>Cu cation</name>
        <dbReference type="ChEBI" id="CHEBI:23378"/>
    </cofactor>
    <text evidence="18">Binds a copper A center.</text>
</comment>
<dbReference type="Gene3D" id="1.10.287.90">
    <property type="match status" value="1"/>
</dbReference>
<dbReference type="GO" id="GO:0042773">
    <property type="term" value="P:ATP synthesis coupled electron transport"/>
    <property type="evidence" value="ECO:0007669"/>
    <property type="project" value="TreeGrafter"/>
</dbReference>
<dbReference type="Pfam" id="PF02790">
    <property type="entry name" value="COX2_TM"/>
    <property type="match status" value="1"/>
</dbReference>
<comment type="catalytic activity">
    <reaction evidence="15 18">
        <text>4 Fe(II)-[cytochrome c] + O2 + 8 H(+)(in) = 4 Fe(III)-[cytochrome c] + 2 H2O + 4 H(+)(out)</text>
        <dbReference type="Rhea" id="RHEA:11436"/>
        <dbReference type="Rhea" id="RHEA-COMP:10350"/>
        <dbReference type="Rhea" id="RHEA-COMP:14399"/>
        <dbReference type="ChEBI" id="CHEBI:15377"/>
        <dbReference type="ChEBI" id="CHEBI:15378"/>
        <dbReference type="ChEBI" id="CHEBI:15379"/>
        <dbReference type="ChEBI" id="CHEBI:29033"/>
        <dbReference type="ChEBI" id="CHEBI:29034"/>
        <dbReference type="EC" id="7.1.1.9"/>
    </reaction>
</comment>
<dbReference type="GO" id="GO:0004129">
    <property type="term" value="F:cytochrome-c oxidase activity"/>
    <property type="evidence" value="ECO:0007669"/>
    <property type="project" value="UniProtKB-EC"/>
</dbReference>
<comment type="caution">
    <text evidence="23">The sequence shown here is derived from an EMBL/GenBank/DDBJ whole genome shotgun (WGS) entry which is preliminary data.</text>
</comment>
<dbReference type="Gene3D" id="2.60.40.420">
    <property type="entry name" value="Cupredoxins - blue copper proteins"/>
    <property type="match status" value="1"/>
</dbReference>